<dbReference type="STRING" id="438753.AZC_0141"/>
<reference evidence="3 4" key="1">
    <citation type="journal article" date="2007" name="Appl. Environ. Microbiol.">
        <title>Rhizobial factors required for stem nodule maturation and maintenance in Sesbania rostrata-Azorhizobium caulinodans ORS571 symbiosis.</title>
        <authorList>
            <person name="Suzuki S."/>
            <person name="Aono T."/>
            <person name="Lee KB."/>
            <person name="Suzuki T."/>
            <person name="Liu CT."/>
            <person name="Miwa H."/>
            <person name="Wakao S."/>
            <person name="Iki T."/>
            <person name="Oyaizu H."/>
        </authorList>
    </citation>
    <scope>NUCLEOTIDE SEQUENCE [LARGE SCALE GENOMIC DNA]</scope>
    <source>
        <strain evidence="4">ATCC 43989 / DSM 5975 / JCM 20966 / LMG 6465 / NBRC 14845 / NCIMB 13405 / ORS 571</strain>
    </source>
</reference>
<evidence type="ECO:0000256" key="1">
    <source>
        <dbReference type="PROSITE-ProRule" id="PRU00464"/>
    </source>
</evidence>
<dbReference type="AlphaFoldDB" id="A8IGV9"/>
<gene>
    <name evidence="3" type="ordered locus">AZC_0141</name>
</gene>
<reference evidence="3 4" key="3">
    <citation type="journal article" date="2008" name="BMC Genomics">
        <title>The genome of the versatile nitrogen fixer Azorhizobium caulinodans ORS571.</title>
        <authorList>
            <person name="Lee KB."/>
            <person name="Backer P.D."/>
            <person name="Aono T."/>
            <person name="Liu CT."/>
            <person name="Suzuki S."/>
            <person name="Suzuki T."/>
            <person name="Kaneko T."/>
            <person name="Yamada M."/>
            <person name="Tabata S."/>
            <person name="Kupfer D.M."/>
            <person name="Najar F.Z."/>
            <person name="Wiley G.B."/>
            <person name="Roe B."/>
            <person name="Binnewies T.T."/>
            <person name="Ussery D.W."/>
            <person name="D'Haeze W."/>
            <person name="Herder J.D."/>
            <person name="Gevers D."/>
            <person name="Vereecke D."/>
            <person name="Holsters M."/>
            <person name="Oyaizu H."/>
        </authorList>
    </citation>
    <scope>NUCLEOTIDE SEQUENCE [LARGE SCALE GENOMIC DNA]</scope>
    <source>
        <strain evidence="4">ATCC 43989 / DSM 5975 / JCM 20966 / LMG 6465 / NBRC 14845 / NCIMB 13405 / ORS 571</strain>
    </source>
</reference>
<dbReference type="InterPro" id="IPR036265">
    <property type="entry name" value="HIT-like_sf"/>
</dbReference>
<reference evidence="3 4" key="4">
    <citation type="journal article" date="2009" name="Appl. Environ. Microbiol.">
        <title>Comparative genome-wide transcriptional profiling of Azorhizobium caulinodans ORS571 grown under free-living and symbiotic conditions.</title>
        <authorList>
            <person name="Tsukada S."/>
            <person name="Aono T."/>
            <person name="Akiba N."/>
            <person name="Lee KB."/>
            <person name="Liu CT."/>
            <person name="Toyazaki H."/>
            <person name="Oyaizu H."/>
        </authorList>
    </citation>
    <scope>NUCLEOTIDE SEQUENCE [LARGE SCALE GENOMIC DNA]</scope>
    <source>
        <strain evidence="4">ATCC 43989 / DSM 5975 / JCM 20966 / LMG 6465 / NBRC 14845 / NCIMB 13405 / ORS 571</strain>
    </source>
</reference>
<comment type="caution">
    <text evidence="1">Lacks conserved residue(s) required for the propagation of feature annotation.</text>
</comment>
<reference evidence="4" key="2">
    <citation type="submission" date="2007-04" db="EMBL/GenBank/DDBJ databases">
        <title>Complete genome sequence of the nitrogen-fixing bacterium Azorhizobium caulinodans ORS571.</title>
        <authorList>
            <person name="Lee K.B."/>
            <person name="Backer P.D."/>
            <person name="Aono T."/>
            <person name="Liu C.T."/>
            <person name="Suzuki S."/>
            <person name="Suzuki T."/>
            <person name="Kaneko T."/>
            <person name="Yamada M."/>
            <person name="Tabata S."/>
            <person name="Kupfer D.M."/>
            <person name="Najar F.Z."/>
            <person name="Wiley G.B."/>
            <person name="Roe B."/>
            <person name="Binnewies T."/>
            <person name="Ussery D."/>
            <person name="Vereecke D."/>
            <person name="Gevers D."/>
            <person name="Holsters M."/>
            <person name="Oyaizu H."/>
        </authorList>
    </citation>
    <scope>NUCLEOTIDE SEQUENCE [LARGE SCALE GENOMIC DNA]</scope>
    <source>
        <strain evidence="4">ATCC 43989 / DSM 5975 / JCM 20966 / LMG 6465 / NBRC 14845 / NCIMB 13405 / ORS 571</strain>
    </source>
</reference>
<dbReference type="KEGG" id="azc:AZC_0141"/>
<organism evidence="3 4">
    <name type="scientific">Azorhizobium caulinodans (strain ATCC 43989 / DSM 5975 / JCM 20966 / LMG 6465 / NBRC 14845 / NCIMB 13405 / ORS 571)</name>
    <dbReference type="NCBI Taxonomy" id="438753"/>
    <lineage>
        <taxon>Bacteria</taxon>
        <taxon>Pseudomonadati</taxon>
        <taxon>Pseudomonadota</taxon>
        <taxon>Alphaproteobacteria</taxon>
        <taxon>Hyphomicrobiales</taxon>
        <taxon>Xanthobacteraceae</taxon>
        <taxon>Azorhizobium</taxon>
    </lineage>
</organism>
<dbReference type="EMBL" id="AP009384">
    <property type="protein sequence ID" value="BAF86139.1"/>
    <property type="molecule type" value="Genomic_DNA"/>
</dbReference>
<proteinExistence type="predicted"/>
<sequence>MARPPPTSRPLYRRPRAEWQARLAPAFDSSSSAAMTDSFTLDPRLAADGPALGDLPLCHLRLVEDARFPWVVMIPRRAARVEIIDLAPQDRATLMEEIATVSSALKSVSGAQKLNVAALGNMVPQLHVHIVGRTAGDAAWPGPVFGAGTRMPYGEDARSAFVSRLKASLRLP</sequence>
<feature type="domain" description="HIT" evidence="2">
    <location>
        <begin position="71"/>
        <end position="140"/>
    </location>
</feature>
<reference evidence="3 4" key="5">
    <citation type="journal article" date="2010" name="Appl. Environ. Microbiol.">
        <title>phrR-like gene praR of Azorhizobium caulinodans ORS571 is essential for symbiosis with Sesbania rostrata and is involved in expression of reb genes.</title>
        <authorList>
            <person name="Akiba N."/>
            <person name="Aono T."/>
            <person name="Toyazaki H."/>
            <person name="Sato S."/>
            <person name="Oyaizu H."/>
        </authorList>
    </citation>
    <scope>NUCLEOTIDE SEQUENCE [LARGE SCALE GENOMIC DNA]</scope>
    <source>
        <strain evidence="4">ATCC 43989 / DSM 5975 / JCM 20966 / LMG 6465 / NBRC 14845 / NCIMB 13405 / ORS 571</strain>
    </source>
</reference>
<reference evidence="3 4" key="6">
    <citation type="journal article" date="2011" name="Appl. Environ. Microbiol.">
        <title>Involvement of the azorhizobial chromosome partition gene (parA) in the onset of bacteroid differentiation during Sesbania rostrata stem nodule development.</title>
        <authorList>
            <person name="Liu CT."/>
            <person name="Lee KB."/>
            <person name="Wang YS."/>
            <person name="Peng MH."/>
            <person name="Lee KT."/>
            <person name="Suzuki S."/>
            <person name="Suzuki T."/>
            <person name="Oyaizu H."/>
        </authorList>
    </citation>
    <scope>NUCLEOTIDE SEQUENCE [LARGE SCALE GENOMIC DNA]</scope>
    <source>
        <strain evidence="4">ATCC 43989 / DSM 5975 / JCM 20966 / LMG 6465 / NBRC 14845 / NCIMB 13405 / ORS 571</strain>
    </source>
</reference>
<evidence type="ECO:0000259" key="2">
    <source>
        <dbReference type="PROSITE" id="PS51084"/>
    </source>
</evidence>
<accession>A8IGV9</accession>
<protein>
    <recommendedName>
        <fullName evidence="2">HIT domain-containing protein</fullName>
    </recommendedName>
</protein>
<dbReference type="SUPFAM" id="SSF54197">
    <property type="entry name" value="HIT-like"/>
    <property type="match status" value="1"/>
</dbReference>
<keyword evidence="4" id="KW-1185">Reference proteome</keyword>
<dbReference type="Proteomes" id="UP000000270">
    <property type="component" value="Chromosome"/>
</dbReference>
<dbReference type="Gene3D" id="3.30.428.10">
    <property type="entry name" value="HIT-like"/>
    <property type="match status" value="1"/>
</dbReference>
<dbReference type="HOGENOM" id="CLU_123330_0_1_5"/>
<evidence type="ECO:0000313" key="3">
    <source>
        <dbReference type="EMBL" id="BAF86139.1"/>
    </source>
</evidence>
<name>A8IGV9_AZOC5</name>
<dbReference type="PROSITE" id="PS51084">
    <property type="entry name" value="HIT_2"/>
    <property type="match status" value="1"/>
</dbReference>
<dbReference type="InterPro" id="IPR011146">
    <property type="entry name" value="HIT-like"/>
</dbReference>
<dbReference type="GO" id="GO:0003824">
    <property type="term" value="F:catalytic activity"/>
    <property type="evidence" value="ECO:0007669"/>
    <property type="project" value="InterPro"/>
</dbReference>
<dbReference type="Pfam" id="PF01230">
    <property type="entry name" value="HIT"/>
    <property type="match status" value="1"/>
</dbReference>
<dbReference type="eggNOG" id="COG0537">
    <property type="taxonomic scope" value="Bacteria"/>
</dbReference>
<evidence type="ECO:0000313" key="4">
    <source>
        <dbReference type="Proteomes" id="UP000000270"/>
    </source>
</evidence>